<dbReference type="AlphaFoldDB" id="B0MRZ9"/>
<reference evidence="1" key="1">
    <citation type="submission" date="2007-10" db="EMBL/GenBank/DDBJ databases">
        <authorList>
            <person name="Fulton L."/>
            <person name="Clifton S."/>
            <person name="Fulton B."/>
            <person name="Xu J."/>
            <person name="Minx P."/>
            <person name="Pepin K.H."/>
            <person name="Johnson M."/>
            <person name="Thiruvilangam P."/>
            <person name="Bhonagiri V."/>
            <person name="Nash W.E."/>
            <person name="Mardis E.R."/>
            <person name="Wilson R.K."/>
        </authorList>
    </citation>
    <scope>NUCLEOTIDE SEQUENCE [LARGE SCALE GENOMIC DNA]</scope>
    <source>
        <strain evidence="1">DSM 15702</strain>
    </source>
</reference>
<evidence type="ECO:0000313" key="1">
    <source>
        <dbReference type="EMBL" id="EDR99567.1"/>
    </source>
</evidence>
<comment type="caution">
    <text evidence="1">The sequence shown here is derived from an EMBL/GenBank/DDBJ whole genome shotgun (WGS) entry which is preliminary data.</text>
</comment>
<name>B0MRZ9_9FIRM</name>
<gene>
    <name evidence="1" type="ORF">EUBSIR_02635</name>
</gene>
<evidence type="ECO:0000313" key="2">
    <source>
        <dbReference type="Proteomes" id="UP000005326"/>
    </source>
</evidence>
<organism evidence="1 2">
    <name type="scientific">[Eubacterium] siraeum DSM 15702</name>
    <dbReference type="NCBI Taxonomy" id="428128"/>
    <lineage>
        <taxon>Bacteria</taxon>
        <taxon>Bacillati</taxon>
        <taxon>Bacillota</taxon>
        <taxon>Clostridia</taxon>
        <taxon>Eubacteriales</taxon>
        <taxon>Oscillospiraceae</taxon>
        <taxon>Oscillospiraceae incertae sedis</taxon>
    </lineage>
</organism>
<reference evidence="1" key="2">
    <citation type="submission" date="2014-06" db="EMBL/GenBank/DDBJ databases">
        <title>Draft genome sequence of Eubacterium siraeum (DSM 15702).</title>
        <authorList>
            <person name="Sudarsanam P."/>
            <person name="Ley R."/>
            <person name="Guruge J."/>
            <person name="Turnbaugh P.J."/>
            <person name="Mahowald M."/>
            <person name="Liep D."/>
            <person name="Gordon J."/>
        </authorList>
    </citation>
    <scope>NUCLEOTIDE SEQUENCE</scope>
    <source>
        <strain evidence="1">DSM 15702</strain>
    </source>
</reference>
<dbReference type="Proteomes" id="UP000005326">
    <property type="component" value="Unassembled WGS sequence"/>
</dbReference>
<proteinExistence type="predicted"/>
<keyword evidence="2" id="KW-1185">Reference proteome</keyword>
<dbReference type="EMBL" id="ABCA03000055">
    <property type="protein sequence ID" value="EDR99567.1"/>
    <property type="molecule type" value="Genomic_DNA"/>
</dbReference>
<protein>
    <submittedName>
        <fullName evidence="1">Uncharacterized protein</fullName>
    </submittedName>
</protein>
<accession>B0MRZ9</accession>
<sequence>MFVPQSLTVSEGLRNALKQIAAKYPRKFRGIFYIFKKKY</sequence>